<evidence type="ECO:0000313" key="6">
    <source>
        <dbReference type="EMBL" id="TKR82826.1"/>
    </source>
</evidence>
<feature type="domain" description="Peptidase M28" evidence="5">
    <location>
        <begin position="328"/>
        <end position="530"/>
    </location>
</feature>
<dbReference type="STRING" id="34508.A0A4U5NIY3"/>
<evidence type="ECO:0000256" key="1">
    <source>
        <dbReference type="ARBA" id="ARBA00005634"/>
    </source>
</evidence>
<feature type="signal peptide" evidence="2">
    <location>
        <begin position="1"/>
        <end position="20"/>
    </location>
</feature>
<dbReference type="Gene3D" id="1.20.930.40">
    <property type="entry name" value="Transferrin receptor-like, dimerisation domain"/>
    <property type="match status" value="1"/>
</dbReference>
<dbReference type="PANTHER" id="PTHR10404">
    <property type="entry name" value="N-ACETYLATED-ALPHA-LINKED ACIDIC DIPEPTIDASE"/>
    <property type="match status" value="1"/>
</dbReference>
<evidence type="ECO:0000313" key="7">
    <source>
        <dbReference type="Proteomes" id="UP000298663"/>
    </source>
</evidence>
<dbReference type="Pfam" id="PF04253">
    <property type="entry name" value="TFR_dimer"/>
    <property type="match status" value="1"/>
</dbReference>
<protein>
    <recommendedName>
        <fullName evidence="8">Peptidase M28 domain-containing protein</fullName>
    </recommendedName>
</protein>
<dbReference type="SUPFAM" id="SSF47672">
    <property type="entry name" value="Transferrin receptor-like dimerisation domain"/>
    <property type="match status" value="1"/>
</dbReference>
<proteinExistence type="inferred from homology"/>
<organism evidence="6 7">
    <name type="scientific">Steinernema carpocapsae</name>
    <name type="common">Entomopathogenic nematode</name>
    <dbReference type="NCBI Taxonomy" id="34508"/>
    <lineage>
        <taxon>Eukaryota</taxon>
        <taxon>Metazoa</taxon>
        <taxon>Ecdysozoa</taxon>
        <taxon>Nematoda</taxon>
        <taxon>Chromadorea</taxon>
        <taxon>Rhabditida</taxon>
        <taxon>Tylenchina</taxon>
        <taxon>Panagrolaimomorpha</taxon>
        <taxon>Strongyloidoidea</taxon>
        <taxon>Steinernematidae</taxon>
        <taxon>Steinernema</taxon>
    </lineage>
</organism>
<dbReference type="OrthoDB" id="5841748at2759"/>
<dbReference type="EMBL" id="AZBU02000004">
    <property type="protein sequence ID" value="TKR82826.1"/>
    <property type="molecule type" value="Genomic_DNA"/>
</dbReference>
<feature type="domain" description="Transferrin receptor-like dimerisation" evidence="4">
    <location>
        <begin position="597"/>
        <end position="719"/>
    </location>
</feature>
<dbReference type="GO" id="GO:0004180">
    <property type="term" value="F:carboxypeptidase activity"/>
    <property type="evidence" value="ECO:0007669"/>
    <property type="project" value="TreeGrafter"/>
</dbReference>
<gene>
    <name evidence="6" type="ORF">L596_016502</name>
</gene>
<sequence length="723" mass="81185">MLPTRVFLVFLSLQFSHVKGNDLNLDIIDAIKKNINWENIRDNLRNFTEETHLAGTLGAERLAHKIADKWIKAGLEDVHFKEYNALLSYPDFSNPNTMSILTASNEVIFKNTGRGKFLVPEERYSFGADVQWVAYAGNGTVAGDVVYCHYGRDSDYDELEKNGVSVNGKIALIRYGKGHRGNKVLNAQGQGAVGAILYSDPMDVALDGTNAENVFPAKKYLPSEGAQRGGVRRSRGDALSPLHPAKDDLFDYQTIEEAKTRMELPSIPVLPLGYSDTWEILSRMGGEVIPAEWQGGLNVTYRFGGGLKDGHKVKMEVRSTLQKRKISNVIGYIKGSEEPDKYVIIGNHFDAWVYGSVDPGSGTAVLAEVARSLVQTIEETGWKPKRTIMFCNWDGEEFGLIGSTEFVEEFAEILRDRAVVYLNVDNIHANETMYVATIPTMYEVSSLTSKLIDNPMENEIKEGRKTVYDTWSHALSHPYSYLPDAPMMHFPRGNSDHAPFLNFLGIPVAHISYSNKNGYGYPLYHTMHETPFLNEHIFDTNNLSVHKTVGEFLALMVYQFTELPTVPLNVAVLSNAVAQDYVPNLKEKFNLISKSHFEELDDALKQVRFLEVDAKHFQHAAHEFENSSMSPSKKNDRIMGVHYCFITPQGISGRPTFRHLLYSIDDKDTHSTSVMTAIYSKIREFEAAKTKKERIQTGRGVAFQISTLQCALKCAVNTLNDYI</sequence>
<dbReference type="SUPFAM" id="SSF53187">
    <property type="entry name" value="Zn-dependent exopeptidases"/>
    <property type="match status" value="1"/>
</dbReference>
<dbReference type="Gene3D" id="3.50.30.30">
    <property type="match status" value="1"/>
</dbReference>
<evidence type="ECO:0008006" key="8">
    <source>
        <dbReference type="Google" id="ProtNLM"/>
    </source>
</evidence>
<dbReference type="Pfam" id="PF02225">
    <property type="entry name" value="PA"/>
    <property type="match status" value="1"/>
</dbReference>
<evidence type="ECO:0000259" key="5">
    <source>
        <dbReference type="Pfam" id="PF04389"/>
    </source>
</evidence>
<dbReference type="InterPro" id="IPR007365">
    <property type="entry name" value="TFR-like_dimer_dom"/>
</dbReference>
<dbReference type="SUPFAM" id="SSF52025">
    <property type="entry name" value="PA domain"/>
    <property type="match status" value="1"/>
</dbReference>
<dbReference type="InterPro" id="IPR007484">
    <property type="entry name" value="Peptidase_M28"/>
</dbReference>
<dbReference type="FunFam" id="3.50.30.30:FF:000033">
    <property type="entry name" value="Glutamate carboxypeptidase 2 homolog"/>
    <property type="match status" value="1"/>
</dbReference>
<dbReference type="AlphaFoldDB" id="A0A4U5NIY3"/>
<feature type="chain" id="PRO_5020753725" description="Peptidase M28 domain-containing protein" evidence="2">
    <location>
        <begin position="21"/>
        <end position="723"/>
    </location>
</feature>
<evidence type="ECO:0000259" key="3">
    <source>
        <dbReference type="Pfam" id="PF02225"/>
    </source>
</evidence>
<dbReference type="Gene3D" id="3.40.630.10">
    <property type="entry name" value="Zn peptidases"/>
    <property type="match status" value="1"/>
</dbReference>
<dbReference type="Pfam" id="PF04389">
    <property type="entry name" value="Peptidase_M28"/>
    <property type="match status" value="1"/>
</dbReference>
<feature type="domain" description="PA" evidence="3">
    <location>
        <begin position="142"/>
        <end position="228"/>
    </location>
</feature>
<keyword evidence="2" id="KW-0732">Signal</keyword>
<dbReference type="CDD" id="cd02121">
    <property type="entry name" value="PA_GCPII_like"/>
    <property type="match status" value="1"/>
</dbReference>
<dbReference type="Proteomes" id="UP000298663">
    <property type="component" value="Unassembled WGS sequence"/>
</dbReference>
<comment type="caution">
    <text evidence="6">The sequence shown here is derived from an EMBL/GenBank/DDBJ whole genome shotgun (WGS) entry which is preliminary data.</text>
</comment>
<reference evidence="6 7" key="1">
    <citation type="journal article" date="2015" name="Genome Biol.">
        <title>Comparative genomics of Steinernema reveals deeply conserved gene regulatory networks.</title>
        <authorList>
            <person name="Dillman A.R."/>
            <person name="Macchietto M."/>
            <person name="Porter C.F."/>
            <person name="Rogers A."/>
            <person name="Williams B."/>
            <person name="Antoshechkin I."/>
            <person name="Lee M.M."/>
            <person name="Goodwin Z."/>
            <person name="Lu X."/>
            <person name="Lewis E.E."/>
            <person name="Goodrich-Blair H."/>
            <person name="Stock S.P."/>
            <person name="Adams B.J."/>
            <person name="Sternberg P.W."/>
            <person name="Mortazavi A."/>
        </authorList>
    </citation>
    <scope>NUCLEOTIDE SEQUENCE [LARGE SCALE GENOMIC DNA]</scope>
    <source>
        <strain evidence="6 7">ALL</strain>
    </source>
</reference>
<comment type="similarity">
    <text evidence="1">Belongs to the peptidase M28 family. M28B subfamily.</text>
</comment>
<reference evidence="6 7" key="2">
    <citation type="journal article" date="2019" name="G3 (Bethesda)">
        <title>Hybrid Assembly of the Genome of the Entomopathogenic Nematode Steinernema carpocapsae Identifies the X-Chromosome.</title>
        <authorList>
            <person name="Serra L."/>
            <person name="Macchietto M."/>
            <person name="Macias-Munoz A."/>
            <person name="McGill C.J."/>
            <person name="Rodriguez I.M."/>
            <person name="Rodriguez B."/>
            <person name="Murad R."/>
            <person name="Mortazavi A."/>
        </authorList>
    </citation>
    <scope>NUCLEOTIDE SEQUENCE [LARGE SCALE GENOMIC DNA]</scope>
    <source>
        <strain evidence="6 7">ALL</strain>
    </source>
</reference>
<evidence type="ECO:0000259" key="4">
    <source>
        <dbReference type="Pfam" id="PF04253"/>
    </source>
</evidence>
<accession>A0A4U5NIY3</accession>
<dbReference type="FunFam" id="3.40.630.10:FF:000101">
    <property type="entry name" value="N-acetylated alpha-linked acidic dipeptidase like 1"/>
    <property type="match status" value="1"/>
</dbReference>
<dbReference type="PANTHER" id="PTHR10404:SF77">
    <property type="entry name" value="GLUTAMATE CARBOXYPEPTIDASE 2 HOMOLOG"/>
    <property type="match status" value="1"/>
</dbReference>
<dbReference type="InterPro" id="IPR036757">
    <property type="entry name" value="TFR-like_dimer_dom_sf"/>
</dbReference>
<keyword evidence="7" id="KW-1185">Reference proteome</keyword>
<dbReference type="InterPro" id="IPR003137">
    <property type="entry name" value="PA_domain"/>
</dbReference>
<dbReference type="InterPro" id="IPR039373">
    <property type="entry name" value="Peptidase_M28B"/>
</dbReference>
<dbReference type="InterPro" id="IPR046450">
    <property type="entry name" value="PA_dom_sf"/>
</dbReference>
<evidence type="ECO:0000256" key="2">
    <source>
        <dbReference type="SAM" id="SignalP"/>
    </source>
</evidence>
<name>A0A4U5NIY3_STECR</name>